<feature type="compositionally biased region" description="Polar residues" evidence="1">
    <location>
        <begin position="419"/>
        <end position="431"/>
    </location>
</feature>
<gene>
    <name evidence="3" type="ORF">K458DRAFT_5533</name>
</gene>
<accession>A0A6G1JNT7</accession>
<feature type="compositionally biased region" description="Polar residues" evidence="1">
    <location>
        <begin position="243"/>
        <end position="259"/>
    </location>
</feature>
<keyword evidence="4" id="KW-1185">Reference proteome</keyword>
<dbReference type="AlphaFoldDB" id="A0A6G1JNT7"/>
<name>A0A6G1JNT7_9PLEO</name>
<feature type="compositionally biased region" description="Acidic residues" evidence="1">
    <location>
        <begin position="211"/>
        <end position="226"/>
    </location>
</feature>
<keyword evidence="2" id="KW-1133">Transmembrane helix</keyword>
<dbReference type="Proteomes" id="UP000799291">
    <property type="component" value="Unassembled WGS sequence"/>
</dbReference>
<feature type="transmembrane region" description="Helical" evidence="2">
    <location>
        <begin position="599"/>
        <end position="618"/>
    </location>
</feature>
<organism evidence="3 4">
    <name type="scientific">Lentithecium fluviatile CBS 122367</name>
    <dbReference type="NCBI Taxonomy" id="1168545"/>
    <lineage>
        <taxon>Eukaryota</taxon>
        <taxon>Fungi</taxon>
        <taxon>Dikarya</taxon>
        <taxon>Ascomycota</taxon>
        <taxon>Pezizomycotina</taxon>
        <taxon>Dothideomycetes</taxon>
        <taxon>Pleosporomycetidae</taxon>
        <taxon>Pleosporales</taxon>
        <taxon>Massarineae</taxon>
        <taxon>Lentitheciaceae</taxon>
        <taxon>Lentithecium</taxon>
    </lineage>
</organism>
<feature type="compositionally biased region" description="Basic and acidic residues" evidence="1">
    <location>
        <begin position="481"/>
        <end position="491"/>
    </location>
</feature>
<protein>
    <submittedName>
        <fullName evidence="3">Uncharacterized protein</fullName>
    </submittedName>
</protein>
<feature type="compositionally biased region" description="Polar residues" evidence="1">
    <location>
        <begin position="532"/>
        <end position="542"/>
    </location>
</feature>
<evidence type="ECO:0000256" key="2">
    <source>
        <dbReference type="SAM" id="Phobius"/>
    </source>
</evidence>
<dbReference type="EMBL" id="MU005569">
    <property type="protein sequence ID" value="KAF2691785.1"/>
    <property type="molecule type" value="Genomic_DNA"/>
</dbReference>
<reference evidence="3" key="1">
    <citation type="journal article" date="2020" name="Stud. Mycol.">
        <title>101 Dothideomycetes genomes: a test case for predicting lifestyles and emergence of pathogens.</title>
        <authorList>
            <person name="Haridas S."/>
            <person name="Albert R."/>
            <person name="Binder M."/>
            <person name="Bloem J."/>
            <person name="Labutti K."/>
            <person name="Salamov A."/>
            <person name="Andreopoulos B."/>
            <person name="Baker S."/>
            <person name="Barry K."/>
            <person name="Bills G."/>
            <person name="Bluhm B."/>
            <person name="Cannon C."/>
            <person name="Castanera R."/>
            <person name="Culley D."/>
            <person name="Daum C."/>
            <person name="Ezra D."/>
            <person name="Gonzalez J."/>
            <person name="Henrissat B."/>
            <person name="Kuo A."/>
            <person name="Liang C."/>
            <person name="Lipzen A."/>
            <person name="Lutzoni F."/>
            <person name="Magnuson J."/>
            <person name="Mondo S."/>
            <person name="Nolan M."/>
            <person name="Ohm R."/>
            <person name="Pangilinan J."/>
            <person name="Park H.-J."/>
            <person name="Ramirez L."/>
            <person name="Alfaro M."/>
            <person name="Sun H."/>
            <person name="Tritt A."/>
            <person name="Yoshinaga Y."/>
            <person name="Zwiers L.-H."/>
            <person name="Turgeon B."/>
            <person name="Goodwin S."/>
            <person name="Spatafora J."/>
            <person name="Crous P."/>
            <person name="Grigoriev I."/>
        </authorList>
    </citation>
    <scope>NUCLEOTIDE SEQUENCE</scope>
    <source>
        <strain evidence="3">CBS 122367</strain>
    </source>
</reference>
<feature type="compositionally biased region" description="Polar residues" evidence="1">
    <location>
        <begin position="502"/>
        <end position="514"/>
    </location>
</feature>
<keyword evidence="2" id="KW-0472">Membrane</keyword>
<feature type="compositionally biased region" description="Low complexity" evidence="1">
    <location>
        <begin position="551"/>
        <end position="581"/>
    </location>
</feature>
<proteinExistence type="predicted"/>
<feature type="region of interest" description="Disordered" evidence="1">
    <location>
        <begin position="332"/>
        <end position="591"/>
    </location>
</feature>
<dbReference type="OrthoDB" id="3799396at2759"/>
<keyword evidence="2" id="KW-0812">Transmembrane</keyword>
<feature type="compositionally biased region" description="Low complexity" evidence="1">
    <location>
        <begin position="363"/>
        <end position="374"/>
    </location>
</feature>
<evidence type="ECO:0000313" key="4">
    <source>
        <dbReference type="Proteomes" id="UP000799291"/>
    </source>
</evidence>
<feature type="compositionally biased region" description="Low complexity" evidence="1">
    <location>
        <begin position="127"/>
        <end position="145"/>
    </location>
</feature>
<feature type="region of interest" description="Disordered" evidence="1">
    <location>
        <begin position="90"/>
        <end position="272"/>
    </location>
</feature>
<feature type="compositionally biased region" description="Low complexity" evidence="1">
    <location>
        <begin position="452"/>
        <end position="463"/>
    </location>
</feature>
<evidence type="ECO:0000256" key="1">
    <source>
        <dbReference type="SAM" id="MobiDB-lite"/>
    </source>
</evidence>
<feature type="compositionally biased region" description="Low complexity" evidence="1">
    <location>
        <begin position="165"/>
        <end position="210"/>
    </location>
</feature>
<sequence>MLGVNHDDFSHASKSHYATRENARAVTHPSGVIALRSTPQVNVCHTDEHQKEAKLPEYWPIMISLNGYDVEIPILRDNAMQFCESIQKELGGGKGNDNGTAPATGSKAKSGSEKGTTRATVTPMYDAGSGSASAAATTEKTPTSTNNGFSISETQRKSKGKKVPETPTASSDASDASTTDESGSSTSTGKKTSSRSSSSPTPSESSSSEGTGEEGKDEDIGDEEDPSISTTPPVGKKGMGKTLLTNVTSQASNFSSHKATSTPTSTTPSEELSVIVGEKTFIRVTSIPTTDSALPTAGLKRRGAGGFSDDEDVVPWYRAPFVWMRRGVHVRHNGDDHSEDVKVEKEQEPEEGDDEESTSGNGAKSTTKATASAADAEDQDSSAKSTKSRAKPTRSKSSSTDEEEETTTSSTHKTKPALTKTSTHAKTSTLANAADDGEETDVIKTTFRLAHSTSTASPTPTSDPDSEGEESSSSEAPTTTSKDKSDDDKADSSTNTRHNKSAKPTDSGMYSPSPLTLAGLTPLPDSAEPTETPLSTPDADSNGTKSDPESSDSSGPTSKKPTKTTSHSSSSTSTGKAGSTPAPETNETTKHAPKIKTFMSMYIFWGTLYLTLGFWEMWRQTRADYHWKRWDEWVEGYGKGIEADGRAPVGYALGRGKKQK</sequence>
<evidence type="ECO:0000313" key="3">
    <source>
        <dbReference type="EMBL" id="KAF2691785.1"/>
    </source>
</evidence>
<feature type="region of interest" description="Disordered" evidence="1">
    <location>
        <begin position="291"/>
        <end position="311"/>
    </location>
</feature>
<feature type="compositionally biased region" description="Basic and acidic residues" evidence="1">
    <location>
        <begin position="332"/>
        <end position="346"/>
    </location>
</feature>
<feature type="compositionally biased region" description="Acidic residues" evidence="1">
    <location>
        <begin position="347"/>
        <end position="357"/>
    </location>
</feature>
<feature type="compositionally biased region" description="Low complexity" evidence="1">
    <location>
        <begin position="260"/>
        <end position="269"/>
    </location>
</feature>
<feature type="compositionally biased region" description="Polar residues" evidence="1">
    <location>
        <begin position="97"/>
        <end position="109"/>
    </location>
</feature>